<dbReference type="FunCoup" id="A0A165PHQ3">
    <property type="interactions" value="1086"/>
</dbReference>
<keyword evidence="9" id="KW-1185">Reference proteome</keyword>
<reference evidence="8 9" key="1">
    <citation type="journal article" date="2016" name="Mol. Biol. Evol.">
        <title>Comparative Genomics of Early-Diverging Mushroom-Forming Fungi Provides Insights into the Origins of Lignocellulose Decay Capabilities.</title>
        <authorList>
            <person name="Nagy L.G."/>
            <person name="Riley R."/>
            <person name="Tritt A."/>
            <person name="Adam C."/>
            <person name="Daum C."/>
            <person name="Floudas D."/>
            <person name="Sun H."/>
            <person name="Yadav J.S."/>
            <person name="Pangilinan J."/>
            <person name="Larsson K.H."/>
            <person name="Matsuura K."/>
            <person name="Barry K."/>
            <person name="Labutti K."/>
            <person name="Kuo R."/>
            <person name="Ohm R.A."/>
            <person name="Bhattacharya S.S."/>
            <person name="Shirouzu T."/>
            <person name="Yoshinaga Y."/>
            <person name="Martin F.M."/>
            <person name="Grigoriev I.V."/>
            <person name="Hibbett D.S."/>
        </authorList>
    </citation>
    <scope>NUCLEOTIDE SEQUENCE [LARGE SCALE GENOMIC DNA]</scope>
    <source>
        <strain evidence="8 9">HHB12029</strain>
    </source>
</reference>
<evidence type="ECO:0000256" key="4">
    <source>
        <dbReference type="ARBA" id="ARBA00022801"/>
    </source>
</evidence>
<comment type="similarity">
    <text evidence="5">Belongs to the DPH7 family.</text>
</comment>
<evidence type="ECO:0000256" key="3">
    <source>
        <dbReference type="ARBA" id="ARBA00022737"/>
    </source>
</evidence>
<dbReference type="InParanoid" id="A0A165PHQ3"/>
<dbReference type="InterPro" id="IPR036322">
    <property type="entry name" value="WD40_repeat_dom_sf"/>
</dbReference>
<dbReference type="EC" id="3.1.1.97" evidence="6"/>
<evidence type="ECO:0000256" key="7">
    <source>
        <dbReference type="ARBA" id="ARBA00047551"/>
    </source>
</evidence>
<dbReference type="PANTHER" id="PTHR46042:SF1">
    <property type="entry name" value="DIPHTHINE METHYLTRANSFERASE"/>
    <property type="match status" value="1"/>
</dbReference>
<proteinExistence type="inferred from homology"/>
<keyword evidence="3" id="KW-0677">Repeat</keyword>
<name>A0A165PHQ3_EXIGL</name>
<dbReference type="Gene3D" id="2.130.10.10">
    <property type="entry name" value="YVTN repeat-like/Quinoprotein amine dehydrogenase"/>
    <property type="match status" value="1"/>
</dbReference>
<gene>
    <name evidence="8" type="ORF">EXIGLDRAFT_735674</name>
</gene>
<protein>
    <recommendedName>
        <fullName evidence="6">methylated diphthine methylhydrolase</fullName>
        <ecNumber evidence="6">3.1.1.97</ecNumber>
    </recommendedName>
</protein>
<dbReference type="STRING" id="1314781.A0A165PHQ3"/>
<comment type="catalytic activity">
    <reaction evidence="7">
        <text>diphthine methyl ester-[translation elongation factor 2] + H2O = diphthine-[translation elongation factor 2] + methanol + H(+)</text>
        <dbReference type="Rhea" id="RHEA:42656"/>
        <dbReference type="Rhea" id="RHEA-COMP:10172"/>
        <dbReference type="Rhea" id="RHEA-COMP:10173"/>
        <dbReference type="ChEBI" id="CHEBI:15377"/>
        <dbReference type="ChEBI" id="CHEBI:15378"/>
        <dbReference type="ChEBI" id="CHEBI:17790"/>
        <dbReference type="ChEBI" id="CHEBI:79005"/>
        <dbReference type="ChEBI" id="CHEBI:82696"/>
        <dbReference type="EC" id="3.1.1.97"/>
    </reaction>
</comment>
<keyword evidence="4" id="KW-0378">Hydrolase</keyword>
<evidence type="ECO:0000313" key="8">
    <source>
        <dbReference type="EMBL" id="KZW02194.1"/>
    </source>
</evidence>
<evidence type="ECO:0000256" key="6">
    <source>
        <dbReference type="ARBA" id="ARBA00039131"/>
    </source>
</evidence>
<keyword evidence="2" id="KW-0853">WD repeat</keyword>
<dbReference type="AlphaFoldDB" id="A0A165PHQ3"/>
<comment type="pathway">
    <text evidence="1">Protein modification; peptidyl-diphthamide biosynthesis.</text>
</comment>
<dbReference type="InterPro" id="IPR001680">
    <property type="entry name" value="WD40_rpt"/>
</dbReference>
<dbReference type="EMBL" id="KV425889">
    <property type="protein sequence ID" value="KZW02194.1"/>
    <property type="molecule type" value="Genomic_DNA"/>
</dbReference>
<accession>A0A165PHQ3</accession>
<dbReference type="GO" id="GO:0017183">
    <property type="term" value="P:protein histidyl modification to diphthamide"/>
    <property type="evidence" value="ECO:0007669"/>
    <property type="project" value="TreeGrafter"/>
</dbReference>
<dbReference type="Proteomes" id="UP000077266">
    <property type="component" value="Unassembled WGS sequence"/>
</dbReference>
<dbReference type="GO" id="GO:0005737">
    <property type="term" value="C:cytoplasm"/>
    <property type="evidence" value="ECO:0007669"/>
    <property type="project" value="TreeGrafter"/>
</dbReference>
<dbReference type="SMART" id="SM00320">
    <property type="entry name" value="WD40"/>
    <property type="match status" value="6"/>
</dbReference>
<evidence type="ECO:0000256" key="5">
    <source>
        <dbReference type="ARBA" id="ARBA00038092"/>
    </source>
</evidence>
<sequence length="322" mass="35274">MSSYTFDTVWPADTVEFVPGHDDLLVVGTYLLREATENSPMSRVGELILLRIADERLNVLQGFELGAVLDIKWRNDVAAAATADGTIAQFSYSVDKLSRTSDVQTASGPGVLCLALDWSCDGTRVAVSHSDGSVALLNPLTSTVAETWHACDFETWAIGCDMFDPHVLYSGGDDCMWKIWDTRADARIPSFTSRRRDAGITTLTANPHTPHLLAVGSYDATVQTYDTRFPRTPLHTVEVGGGVWRVRWHPSPARSDDALVACMHDGFKVVQFGTENDAVVRRFDEHTSLAYGAAWGQAGGNDGETIIASCSFYDHLLKIWKA</sequence>
<evidence type="ECO:0000256" key="2">
    <source>
        <dbReference type="ARBA" id="ARBA00022574"/>
    </source>
</evidence>
<dbReference type="Pfam" id="PF00400">
    <property type="entry name" value="WD40"/>
    <property type="match status" value="1"/>
</dbReference>
<dbReference type="GO" id="GO:0061685">
    <property type="term" value="F:diphthine methylesterase activity"/>
    <property type="evidence" value="ECO:0007669"/>
    <property type="project" value="UniProtKB-EC"/>
</dbReference>
<organism evidence="8 9">
    <name type="scientific">Exidia glandulosa HHB12029</name>
    <dbReference type="NCBI Taxonomy" id="1314781"/>
    <lineage>
        <taxon>Eukaryota</taxon>
        <taxon>Fungi</taxon>
        <taxon>Dikarya</taxon>
        <taxon>Basidiomycota</taxon>
        <taxon>Agaricomycotina</taxon>
        <taxon>Agaricomycetes</taxon>
        <taxon>Auriculariales</taxon>
        <taxon>Exidiaceae</taxon>
        <taxon>Exidia</taxon>
    </lineage>
</organism>
<evidence type="ECO:0000256" key="1">
    <source>
        <dbReference type="ARBA" id="ARBA00005156"/>
    </source>
</evidence>
<dbReference type="OrthoDB" id="1930760at2759"/>
<dbReference type="SUPFAM" id="SSF50978">
    <property type="entry name" value="WD40 repeat-like"/>
    <property type="match status" value="1"/>
</dbReference>
<dbReference type="PANTHER" id="PTHR46042">
    <property type="entry name" value="DIPHTHINE METHYLTRANSFERASE"/>
    <property type="match status" value="1"/>
</dbReference>
<dbReference type="InterPro" id="IPR015943">
    <property type="entry name" value="WD40/YVTN_repeat-like_dom_sf"/>
</dbReference>
<evidence type="ECO:0000313" key="9">
    <source>
        <dbReference type="Proteomes" id="UP000077266"/>
    </source>
</evidence>
<dbReference type="InterPro" id="IPR052415">
    <property type="entry name" value="Diphthine_MTase"/>
</dbReference>